<evidence type="ECO:0000313" key="2">
    <source>
        <dbReference type="EMBL" id="MFC6904715.1"/>
    </source>
</evidence>
<sequence length="175" mass="18511">MLPPVHLAVGYLCYAALVRFRGHGAPAERATLAALLGAALPDLIDKPIHWLGVVPVGRTIGHSLLLALPLVALVWVLARRAGERELGVAFAVGILSHIATDVPWHLVSGEYHELGFLLWPVTHMPEYTGTATLGTLAGVEVTTLWIEAVILVCGVALWVADGTPGAGVVKERLGD</sequence>
<accession>A0ABD5UZY2</accession>
<name>A0ABD5UZY2_9EURY</name>
<proteinExistence type="predicted"/>
<dbReference type="EMBL" id="JBHSXQ010000002">
    <property type="protein sequence ID" value="MFC6904715.1"/>
    <property type="molecule type" value="Genomic_DNA"/>
</dbReference>
<keyword evidence="2" id="KW-0378">Hydrolase</keyword>
<gene>
    <name evidence="2" type="ORF">ACFQGH_05825</name>
</gene>
<keyword evidence="1" id="KW-1133">Transmembrane helix</keyword>
<dbReference type="GO" id="GO:0016787">
    <property type="term" value="F:hydrolase activity"/>
    <property type="evidence" value="ECO:0007669"/>
    <property type="project" value="UniProtKB-KW"/>
</dbReference>
<dbReference type="InterPro" id="IPR007404">
    <property type="entry name" value="YdjM-like"/>
</dbReference>
<protein>
    <submittedName>
        <fullName evidence="2">Metal-dependent hydrolase</fullName>
    </submittedName>
</protein>
<dbReference type="AlphaFoldDB" id="A0ABD5UZY2"/>
<evidence type="ECO:0000256" key="1">
    <source>
        <dbReference type="SAM" id="Phobius"/>
    </source>
</evidence>
<dbReference type="RefSeq" id="WP_340603230.1">
    <property type="nucleotide sequence ID" value="NZ_JBBMXV010000002.1"/>
</dbReference>
<feature type="transmembrane region" description="Helical" evidence="1">
    <location>
        <begin position="60"/>
        <end position="78"/>
    </location>
</feature>
<keyword evidence="3" id="KW-1185">Reference proteome</keyword>
<reference evidence="2 3" key="1">
    <citation type="journal article" date="2019" name="Int. J. Syst. Evol. Microbiol.">
        <title>The Global Catalogue of Microorganisms (GCM) 10K type strain sequencing project: providing services to taxonomists for standard genome sequencing and annotation.</title>
        <authorList>
            <consortium name="The Broad Institute Genomics Platform"/>
            <consortium name="The Broad Institute Genome Sequencing Center for Infectious Disease"/>
            <person name="Wu L."/>
            <person name="Ma J."/>
        </authorList>
    </citation>
    <scope>NUCLEOTIDE SEQUENCE [LARGE SCALE GENOMIC DNA]</scope>
    <source>
        <strain evidence="2 3">CGMCC 1.3240</strain>
    </source>
</reference>
<evidence type="ECO:0000313" key="3">
    <source>
        <dbReference type="Proteomes" id="UP001596312"/>
    </source>
</evidence>
<keyword evidence="1" id="KW-0812">Transmembrane</keyword>
<organism evidence="2 3">
    <name type="scientific">Halalkalicoccus tibetensis</name>
    <dbReference type="NCBI Taxonomy" id="175632"/>
    <lineage>
        <taxon>Archaea</taxon>
        <taxon>Methanobacteriati</taxon>
        <taxon>Methanobacteriota</taxon>
        <taxon>Stenosarchaea group</taxon>
        <taxon>Halobacteria</taxon>
        <taxon>Halobacteriales</taxon>
        <taxon>Halococcaceae</taxon>
        <taxon>Halalkalicoccus</taxon>
    </lineage>
</organism>
<keyword evidence="1" id="KW-0472">Membrane</keyword>
<dbReference type="Pfam" id="PF04307">
    <property type="entry name" value="YdjM"/>
    <property type="match status" value="1"/>
</dbReference>
<comment type="caution">
    <text evidence="2">The sequence shown here is derived from an EMBL/GenBank/DDBJ whole genome shotgun (WGS) entry which is preliminary data.</text>
</comment>
<dbReference type="Proteomes" id="UP001596312">
    <property type="component" value="Unassembled WGS sequence"/>
</dbReference>